<feature type="region of interest" description="Disordered" evidence="3">
    <location>
        <begin position="581"/>
        <end position="634"/>
    </location>
</feature>
<dbReference type="GO" id="GO:0048188">
    <property type="term" value="C:Set1C/COMPASS complex"/>
    <property type="evidence" value="ECO:0007669"/>
    <property type="project" value="InterPro"/>
</dbReference>
<dbReference type="InterPro" id="IPR007858">
    <property type="entry name" value="Dpy-30_motif"/>
</dbReference>
<dbReference type="EMBL" id="HBIP01004292">
    <property type="protein sequence ID" value="CAE0486991.1"/>
    <property type="molecule type" value="Transcribed_RNA"/>
</dbReference>
<feature type="compositionally biased region" description="Acidic residues" evidence="3">
    <location>
        <begin position="621"/>
        <end position="634"/>
    </location>
</feature>
<comment type="similarity">
    <text evidence="1">Belongs to the dpy-30 family.</text>
</comment>
<evidence type="ECO:0000313" key="4">
    <source>
        <dbReference type="EMBL" id="CAE0486991.1"/>
    </source>
</evidence>
<feature type="compositionally biased region" description="Basic and acidic residues" evidence="3">
    <location>
        <begin position="581"/>
        <end position="620"/>
    </location>
</feature>
<name>A0A7S3QLZ5_DUNTE</name>
<evidence type="ECO:0000256" key="1">
    <source>
        <dbReference type="ARBA" id="ARBA00010849"/>
    </source>
</evidence>
<gene>
    <name evidence="4" type="ORF">DTER00134_LOCUS2035</name>
</gene>
<evidence type="ECO:0000256" key="3">
    <source>
        <dbReference type="SAM" id="MobiDB-lite"/>
    </source>
</evidence>
<dbReference type="Gene3D" id="1.20.890.10">
    <property type="entry name" value="cAMP-dependent protein kinase regulatory subunit, dimerization-anchoring domain"/>
    <property type="match status" value="1"/>
</dbReference>
<dbReference type="Pfam" id="PF05186">
    <property type="entry name" value="Dpy-30"/>
    <property type="match status" value="1"/>
</dbReference>
<feature type="region of interest" description="Disordered" evidence="3">
    <location>
        <begin position="134"/>
        <end position="195"/>
    </location>
</feature>
<feature type="compositionally biased region" description="Acidic residues" evidence="3">
    <location>
        <begin position="382"/>
        <end position="400"/>
    </location>
</feature>
<feature type="compositionally biased region" description="Acidic residues" evidence="3">
    <location>
        <begin position="176"/>
        <end position="186"/>
    </location>
</feature>
<sequence>MPGRVTHDSRYLQDLVGDALARGCAEVITAQPNDPVEYLGQYLMRYVKNVEIIGDYTKDKEAQLEAKKAELEAATAAAEEASKKSETRQEAVVELANTILEPRELLQKAVDLIVKHTAANCAYAAAVAEPEMADWPAPEDPEDPAAQESEDEPDPADVEKEGEEGEEGDGAPAEPEAGEDEEGDEEGQGKGPKIEAPIDYSRKYLSYIVATAGQEFLISTEMYRPEPPAEEPEEGEPPPVPVPFTFRIIDEKRPMIYAPNVANEPSIRFFRHFPKLGAYQACGVCCPSNGEYKAIIAADTLFPESAGQPLSQEDQDFIWHISRALSQAYDTVERKAHEQTSSKNAKEDMDKLKKTLHELAVQPQEEPATNESAEGELGAEGGEGEGEAAGEGEEEQDGEDAVSVAKAELKELTEALRAAKTATHTASKKLSLSQAVLAVIKDRVKDVAPDALHTMRHRSAVPQATFQVIKAVLHVLGKDPETFSNWKRAFSYFNKDLFKEVQAYDATQERKLDAWARARRCYKALPEEDTGGIGTTAMKMMEEEMPNTHLGVLLFMWLKLVRKVARRSVALHEAETAEKGLTEQRAAKEEELQKAIEAKAEEQAAAKKAEEEEEAARKAEEEGEGEGEEGEGDE</sequence>
<dbReference type="InterPro" id="IPR037856">
    <property type="entry name" value="Sdc1/DPY30"/>
</dbReference>
<evidence type="ECO:0000256" key="2">
    <source>
        <dbReference type="SAM" id="Coils"/>
    </source>
</evidence>
<reference evidence="4" key="1">
    <citation type="submission" date="2021-01" db="EMBL/GenBank/DDBJ databases">
        <authorList>
            <person name="Corre E."/>
            <person name="Pelletier E."/>
            <person name="Niang G."/>
            <person name="Scheremetjew M."/>
            <person name="Finn R."/>
            <person name="Kale V."/>
            <person name="Holt S."/>
            <person name="Cochrane G."/>
            <person name="Meng A."/>
            <person name="Brown T."/>
            <person name="Cohen L."/>
        </authorList>
    </citation>
    <scope>NUCLEOTIDE SEQUENCE</scope>
    <source>
        <strain evidence="4">CCMP1320</strain>
    </source>
</reference>
<proteinExistence type="inferred from homology"/>
<accession>A0A7S3QLZ5</accession>
<organism evidence="4">
    <name type="scientific">Dunaliella tertiolecta</name>
    <name type="common">Green alga</name>
    <dbReference type="NCBI Taxonomy" id="3047"/>
    <lineage>
        <taxon>Eukaryota</taxon>
        <taxon>Viridiplantae</taxon>
        <taxon>Chlorophyta</taxon>
        <taxon>core chlorophytes</taxon>
        <taxon>Chlorophyceae</taxon>
        <taxon>CS clade</taxon>
        <taxon>Chlamydomonadales</taxon>
        <taxon>Dunaliellaceae</taxon>
        <taxon>Dunaliella</taxon>
    </lineage>
</organism>
<dbReference type="PANTHER" id="PTHR23356">
    <property type="entry name" value="DPY30-RELATED"/>
    <property type="match status" value="1"/>
</dbReference>
<keyword evidence="2" id="KW-0175">Coiled coil</keyword>
<dbReference type="PANTHER" id="PTHR23356:SF16">
    <property type="entry name" value="DPY30 DOMAIN CONTAINING 2"/>
    <property type="match status" value="1"/>
</dbReference>
<feature type="compositionally biased region" description="Acidic residues" evidence="3">
    <location>
        <begin position="137"/>
        <end position="169"/>
    </location>
</feature>
<feature type="coiled-coil region" evidence="2">
    <location>
        <begin position="57"/>
        <end position="84"/>
    </location>
</feature>
<protein>
    <submittedName>
        <fullName evidence="4">Uncharacterized protein</fullName>
    </submittedName>
</protein>
<feature type="region of interest" description="Disordered" evidence="3">
    <location>
        <begin position="359"/>
        <end position="403"/>
    </location>
</feature>
<dbReference type="AlphaFoldDB" id="A0A7S3QLZ5"/>